<accession>A0A5C7F4L4</accession>
<gene>
    <name evidence="1" type="ORF">FUA23_21560</name>
</gene>
<reference evidence="1 2" key="1">
    <citation type="submission" date="2019-08" db="EMBL/GenBank/DDBJ databases">
        <title>Lewinella sp. strain SSH13 Genome sequencing and assembly.</title>
        <authorList>
            <person name="Kim I."/>
        </authorList>
    </citation>
    <scope>NUCLEOTIDE SEQUENCE [LARGE SCALE GENOMIC DNA]</scope>
    <source>
        <strain evidence="1 2">SSH13</strain>
    </source>
</reference>
<evidence type="ECO:0000313" key="2">
    <source>
        <dbReference type="Proteomes" id="UP000321907"/>
    </source>
</evidence>
<dbReference type="RefSeq" id="WP_147932855.1">
    <property type="nucleotide sequence ID" value="NZ_VOXD01000058.1"/>
</dbReference>
<dbReference type="Pfam" id="PF10652">
    <property type="entry name" value="DUF2480"/>
    <property type="match status" value="1"/>
</dbReference>
<sequence length="172" mass="19444">MAAPLVNKVANSKLITLKLEDYWPSAPMASFDLKDYLFMELILKEKDFREAVKSHDFSQYQDKTLLVFCSADAIIPAWAYMLVAAAASPYAADIYQGTQEEYLRSHYRQTIASLDLEAFTDQRLVIKGCGDKEVPASAYLDVTAKLRPVVRSIMYGEPCSTVPVFKRPMTRK</sequence>
<dbReference type="EMBL" id="VOXD01000058">
    <property type="protein sequence ID" value="TXF83560.1"/>
    <property type="molecule type" value="Genomic_DNA"/>
</dbReference>
<dbReference type="AlphaFoldDB" id="A0A5C7F4L4"/>
<evidence type="ECO:0000313" key="1">
    <source>
        <dbReference type="EMBL" id="TXF83560.1"/>
    </source>
</evidence>
<dbReference type="InterPro" id="IPR018914">
    <property type="entry name" value="DUF2480"/>
</dbReference>
<organism evidence="1 2">
    <name type="scientific">Neolewinella aurantiaca</name>
    <dbReference type="NCBI Taxonomy" id="2602767"/>
    <lineage>
        <taxon>Bacteria</taxon>
        <taxon>Pseudomonadati</taxon>
        <taxon>Bacteroidota</taxon>
        <taxon>Saprospiria</taxon>
        <taxon>Saprospirales</taxon>
        <taxon>Lewinellaceae</taxon>
        <taxon>Neolewinella</taxon>
    </lineage>
</organism>
<name>A0A5C7F4L4_9BACT</name>
<dbReference type="OrthoDB" id="9803040at2"/>
<keyword evidence="2" id="KW-1185">Reference proteome</keyword>
<proteinExistence type="predicted"/>
<comment type="caution">
    <text evidence="1">The sequence shown here is derived from an EMBL/GenBank/DDBJ whole genome shotgun (WGS) entry which is preliminary data.</text>
</comment>
<protein>
    <submittedName>
        <fullName evidence="1">DUF2480 family protein</fullName>
    </submittedName>
</protein>
<dbReference type="Proteomes" id="UP000321907">
    <property type="component" value="Unassembled WGS sequence"/>
</dbReference>